<sequence>MGPTAGMNIGMRESRYAQDLRLSAQRGVDPNLILNGTTSFHDSISHLPKEDPTVTPEYVTVRLPDVPCVYRNDKLTVIQIPIDHGDPTVGTYQNRYWVYDKFYTPGSPIMVFDSGEANGSVYTFHLTSEKSFFRKMLQEFKAMGIVWEHRYYGGSLPYPINSNTTPEQFKYLTTRQAIDDIPYFAKNFTHAAQPDVDLTPEGTPWVVVGGSYAGNRAAVLRNQYPDTVYAAFSSSAPVQAQVDMGVYFEQVYRGMVTYGLGNCTKDVQAAWQYIDSNLANNDTAVTIKQLFFGDGAEVNNNEAFTAALGRVFDTFQSNGIAAGIKGGVQDFCNWLEVDPMTNKTAGAEGVAAAHGGKYVAERWASWDMTTPLVNYNLATNCKGLDQKRPRTCQLESFPTDSDSLSWTWQYCTEYGYFQSNNFGPHALVSSYQTLAYQQKICNMQFSEAVKKGILPAQPRADATNNEFGGWSIRPSNTYFSVGEFDPWTTLTVLSQEPMAPQDRAWTKSIPQCEKSNGGVIFGQIIGEAEHCFDFQAFAGQESRDLFQQALKEWLKCFGQKK</sequence>
<comment type="caution">
    <text evidence="6">The sequence shown here is derived from an EMBL/GenBank/DDBJ whole genome shotgun (WGS) entry which is preliminary data.</text>
</comment>
<proteinExistence type="inferred from homology"/>
<dbReference type="GO" id="GO:0006508">
    <property type="term" value="P:proteolysis"/>
    <property type="evidence" value="ECO:0007669"/>
    <property type="project" value="UniProtKB-KW"/>
</dbReference>
<accession>A0AAD4CDF3</accession>
<reference evidence="6" key="2">
    <citation type="submission" date="2020-02" db="EMBL/GenBank/DDBJ databases">
        <authorList>
            <person name="Gilchrist C.L.M."/>
            <person name="Chooi Y.-H."/>
        </authorList>
    </citation>
    <scope>NUCLEOTIDE SEQUENCE</scope>
    <source>
        <strain evidence="6">MST-FP2251</strain>
    </source>
</reference>
<keyword evidence="3" id="KW-0732">Signal</keyword>
<dbReference type="PANTHER" id="PTHR11010">
    <property type="entry name" value="PROTEASE S28 PRO-X CARBOXYPEPTIDASE-RELATED"/>
    <property type="match status" value="1"/>
</dbReference>
<evidence type="ECO:0000256" key="4">
    <source>
        <dbReference type="ARBA" id="ARBA00022801"/>
    </source>
</evidence>
<evidence type="ECO:0000313" key="7">
    <source>
        <dbReference type="Proteomes" id="UP001194746"/>
    </source>
</evidence>
<dbReference type="PANTHER" id="PTHR11010:SF109">
    <property type="entry name" value="PEPTIDASE, FAMILY S28, PUTATIVE (AFU_ORTHOLOGUE AFUA_4G03790)-RELATED"/>
    <property type="match status" value="1"/>
</dbReference>
<organism evidence="6 7">
    <name type="scientific">Aspergillus nanangensis</name>
    <dbReference type="NCBI Taxonomy" id="2582783"/>
    <lineage>
        <taxon>Eukaryota</taxon>
        <taxon>Fungi</taxon>
        <taxon>Dikarya</taxon>
        <taxon>Ascomycota</taxon>
        <taxon>Pezizomycotina</taxon>
        <taxon>Eurotiomycetes</taxon>
        <taxon>Eurotiomycetidae</taxon>
        <taxon>Eurotiales</taxon>
        <taxon>Aspergillaceae</taxon>
        <taxon>Aspergillus</taxon>
        <taxon>Aspergillus subgen. Circumdati</taxon>
    </lineage>
</organism>
<evidence type="ECO:0000256" key="1">
    <source>
        <dbReference type="ARBA" id="ARBA00011079"/>
    </source>
</evidence>
<dbReference type="Pfam" id="PF05577">
    <property type="entry name" value="Peptidase_S28"/>
    <property type="match status" value="1"/>
</dbReference>
<dbReference type="GO" id="GO:0070008">
    <property type="term" value="F:serine-type exopeptidase activity"/>
    <property type="evidence" value="ECO:0007669"/>
    <property type="project" value="InterPro"/>
</dbReference>
<dbReference type="Gene3D" id="3.40.50.1820">
    <property type="entry name" value="alpha/beta hydrolase"/>
    <property type="match status" value="2"/>
</dbReference>
<evidence type="ECO:0000313" key="6">
    <source>
        <dbReference type="EMBL" id="KAF9884391.1"/>
    </source>
</evidence>
<evidence type="ECO:0000256" key="5">
    <source>
        <dbReference type="ARBA" id="ARBA00023180"/>
    </source>
</evidence>
<dbReference type="EMBL" id="VCAU01000123">
    <property type="protein sequence ID" value="KAF9884391.1"/>
    <property type="molecule type" value="Genomic_DNA"/>
</dbReference>
<keyword evidence="4" id="KW-0378">Hydrolase</keyword>
<dbReference type="InterPro" id="IPR008758">
    <property type="entry name" value="Peptidase_S28"/>
</dbReference>
<evidence type="ECO:0008006" key="8">
    <source>
        <dbReference type="Google" id="ProtNLM"/>
    </source>
</evidence>
<dbReference type="SUPFAM" id="SSF53474">
    <property type="entry name" value="alpha/beta-Hydrolases"/>
    <property type="match status" value="1"/>
</dbReference>
<keyword evidence="5" id="KW-0325">Glycoprotein</keyword>
<dbReference type="Proteomes" id="UP001194746">
    <property type="component" value="Unassembled WGS sequence"/>
</dbReference>
<name>A0AAD4CDF3_ASPNN</name>
<dbReference type="InterPro" id="IPR029058">
    <property type="entry name" value="AB_hydrolase_fold"/>
</dbReference>
<comment type="similarity">
    <text evidence="1">Belongs to the peptidase S28 family.</text>
</comment>
<evidence type="ECO:0000256" key="2">
    <source>
        <dbReference type="ARBA" id="ARBA00022670"/>
    </source>
</evidence>
<gene>
    <name evidence="6" type="ORF">FE257_001791</name>
</gene>
<keyword evidence="2" id="KW-0645">Protease</keyword>
<dbReference type="GO" id="GO:0008239">
    <property type="term" value="F:dipeptidyl-peptidase activity"/>
    <property type="evidence" value="ECO:0007669"/>
    <property type="project" value="TreeGrafter"/>
</dbReference>
<dbReference type="AlphaFoldDB" id="A0AAD4CDF3"/>
<protein>
    <recommendedName>
        <fullName evidence="8">Serine peptidase, family S28</fullName>
    </recommendedName>
</protein>
<evidence type="ECO:0000256" key="3">
    <source>
        <dbReference type="ARBA" id="ARBA00022729"/>
    </source>
</evidence>
<reference evidence="6" key="1">
    <citation type="journal article" date="2019" name="Beilstein J. Org. Chem.">
        <title>Nanangenines: drimane sesquiterpenoids as the dominant metabolite cohort of a novel Australian fungus, Aspergillus nanangensis.</title>
        <authorList>
            <person name="Lacey H.J."/>
            <person name="Gilchrist C.L.M."/>
            <person name="Crombie A."/>
            <person name="Kalaitzis J.A."/>
            <person name="Vuong D."/>
            <person name="Rutledge P.J."/>
            <person name="Turner P."/>
            <person name="Pitt J.I."/>
            <person name="Lacey E."/>
            <person name="Chooi Y.H."/>
            <person name="Piggott A.M."/>
        </authorList>
    </citation>
    <scope>NUCLEOTIDE SEQUENCE</scope>
    <source>
        <strain evidence="6">MST-FP2251</strain>
    </source>
</reference>
<keyword evidence="7" id="KW-1185">Reference proteome</keyword>